<keyword evidence="1" id="KW-0614">Plasmid</keyword>
<dbReference type="AlphaFoldDB" id="A0A7X3MMI8"/>
<organism evidence="1 2">
    <name type="scientific">Sporofaciens musculi</name>
    <dbReference type="NCBI Taxonomy" id="2681861"/>
    <lineage>
        <taxon>Bacteria</taxon>
        <taxon>Bacillati</taxon>
        <taxon>Bacillota</taxon>
        <taxon>Clostridia</taxon>
        <taxon>Lachnospirales</taxon>
        <taxon>Lachnospiraceae</taxon>
        <taxon>Sporofaciens</taxon>
    </lineage>
</organism>
<geneLocation type="plasmid" evidence="1">
    <name>unnamed</name>
</geneLocation>
<name>A0A7X3MMI8_9FIRM</name>
<reference evidence="1 2" key="1">
    <citation type="submission" date="2019-12" db="EMBL/GenBank/DDBJ databases">
        <title>Sporaefaciens musculi gen. nov., sp. nov., a novel bacterium isolated from the caecum of an obese mouse.</title>
        <authorList>
            <person name="Rasmussen T.S."/>
            <person name="Streidl T."/>
            <person name="Hitch T.C.A."/>
            <person name="Wortmann E."/>
            <person name="Deptula P."/>
            <person name="Hansen M."/>
            <person name="Nielsen D.S."/>
            <person name="Clavel T."/>
            <person name="Vogensen F.K."/>
        </authorList>
    </citation>
    <scope>NUCLEOTIDE SEQUENCE [LARGE SCALE GENOMIC DNA]</scope>
    <source>
        <strain evidence="1 2">WCA-9-b2</strain>
        <plasmid evidence="1">unnamed</plasmid>
    </source>
</reference>
<dbReference type="RefSeq" id="WP_159757377.1">
    <property type="nucleotide sequence ID" value="NZ_WUQX01000003.1"/>
</dbReference>
<gene>
    <name evidence="1" type="ORF">GN277_27715</name>
</gene>
<protein>
    <submittedName>
        <fullName evidence="1">Uncharacterized protein</fullName>
    </submittedName>
</protein>
<sequence>MMNIALIDDETAILEDVRKCVETEILPQDEVNLFLYKGERLSSGDRTGRSV</sequence>
<evidence type="ECO:0000313" key="1">
    <source>
        <dbReference type="EMBL" id="MXP78962.1"/>
    </source>
</evidence>
<proteinExistence type="predicted"/>
<accession>A0A7X3MMI8</accession>
<dbReference type="EMBL" id="WUQX01000003">
    <property type="protein sequence ID" value="MXP78962.1"/>
    <property type="molecule type" value="Genomic_DNA"/>
</dbReference>
<evidence type="ECO:0000313" key="2">
    <source>
        <dbReference type="Proteomes" id="UP000460412"/>
    </source>
</evidence>
<keyword evidence="2" id="KW-1185">Reference proteome</keyword>
<dbReference type="Proteomes" id="UP000460412">
    <property type="component" value="Unassembled WGS sequence"/>
</dbReference>
<comment type="caution">
    <text evidence="1">The sequence shown here is derived from an EMBL/GenBank/DDBJ whole genome shotgun (WGS) entry which is preliminary data.</text>
</comment>